<dbReference type="SUPFAM" id="SSF52777">
    <property type="entry name" value="CoA-dependent acyltransferases"/>
    <property type="match status" value="1"/>
</dbReference>
<accession>A0A5N5D9B4</accession>
<evidence type="ECO:0000256" key="1">
    <source>
        <dbReference type="ARBA" id="ARBA00022679"/>
    </source>
</evidence>
<comment type="caution">
    <text evidence="2">The sequence shown here is derived from an EMBL/GenBank/DDBJ whole genome shotgun (WGS) entry which is preliminary data.</text>
</comment>
<evidence type="ECO:0000313" key="3">
    <source>
        <dbReference type="Proteomes" id="UP000325902"/>
    </source>
</evidence>
<dbReference type="Proteomes" id="UP000325902">
    <property type="component" value="Unassembled WGS sequence"/>
</dbReference>
<protein>
    <submittedName>
        <fullName evidence="2">Benzyl alcohol O-benzoyltransferase</fullName>
    </submittedName>
</protein>
<dbReference type="Pfam" id="PF02458">
    <property type="entry name" value="Transferase"/>
    <property type="match status" value="1"/>
</dbReference>
<dbReference type="OrthoDB" id="1862401at2759"/>
<gene>
    <name evidence="2" type="primary">BEBT</name>
    <name evidence="2" type="ORF">DBV05_g7026</name>
</gene>
<dbReference type="Gene3D" id="3.30.559.10">
    <property type="entry name" value="Chloramphenicol acetyltransferase-like domain"/>
    <property type="match status" value="2"/>
</dbReference>
<evidence type="ECO:0000313" key="2">
    <source>
        <dbReference type="EMBL" id="KAB2574299.1"/>
    </source>
</evidence>
<dbReference type="PANTHER" id="PTHR31642:SF310">
    <property type="entry name" value="FATTY ALCOHOL:CAFFEOYL-COA ACYLTRANSFERASE"/>
    <property type="match status" value="1"/>
</dbReference>
<dbReference type="InterPro" id="IPR050317">
    <property type="entry name" value="Plant_Fungal_Acyltransferase"/>
</dbReference>
<dbReference type="PANTHER" id="PTHR31642">
    <property type="entry name" value="TRICHOTHECENE 3-O-ACETYLTRANSFERASE"/>
    <property type="match status" value="1"/>
</dbReference>
<keyword evidence="1 2" id="KW-0808">Transferase</keyword>
<organism evidence="2 3">
    <name type="scientific">Lasiodiplodia theobromae</name>
    <dbReference type="NCBI Taxonomy" id="45133"/>
    <lineage>
        <taxon>Eukaryota</taxon>
        <taxon>Fungi</taxon>
        <taxon>Dikarya</taxon>
        <taxon>Ascomycota</taxon>
        <taxon>Pezizomycotina</taxon>
        <taxon>Dothideomycetes</taxon>
        <taxon>Dothideomycetes incertae sedis</taxon>
        <taxon>Botryosphaeriales</taxon>
        <taxon>Botryosphaeriaceae</taxon>
        <taxon>Lasiodiplodia</taxon>
    </lineage>
</organism>
<dbReference type="GO" id="GO:0016747">
    <property type="term" value="F:acyltransferase activity, transferring groups other than amino-acyl groups"/>
    <property type="evidence" value="ECO:0007669"/>
    <property type="project" value="TreeGrafter"/>
</dbReference>
<reference evidence="2 3" key="1">
    <citation type="journal article" date="2019" name="Sci. Rep.">
        <title>A multi-omics analysis of the grapevine pathogen Lasiodiplodia theobromae reveals that temperature affects the expression of virulence- and pathogenicity-related genes.</title>
        <authorList>
            <person name="Felix C."/>
            <person name="Meneses R."/>
            <person name="Goncalves M.F.M."/>
            <person name="Tilleman L."/>
            <person name="Duarte A.S."/>
            <person name="Jorrin-Novo J.V."/>
            <person name="Van de Peer Y."/>
            <person name="Deforce D."/>
            <person name="Van Nieuwerburgh F."/>
            <person name="Esteves A.C."/>
            <person name="Alves A."/>
        </authorList>
    </citation>
    <scope>NUCLEOTIDE SEQUENCE [LARGE SCALE GENOMIC DNA]</scope>
    <source>
        <strain evidence="2 3">LA-SOL3</strain>
    </source>
</reference>
<name>A0A5N5D9B4_9PEZI</name>
<dbReference type="InterPro" id="IPR023213">
    <property type="entry name" value="CAT-like_dom_sf"/>
</dbReference>
<sequence length="473" mass="53248">MPHSQQAPRRETRTVKLIDENDPSEEILLLSNLDAAYVKIYLPITSTYKLGDNVDKEVVVSNLCEGFRRTTKEYRHLGGYIYADSTGKCYVKRTAAHGTLTVHINHLEDTEFPTYQELEKREFPFSELDEKHHMPPDYAIAADPNLGRGFPVAKIQLNFIRGGLIIGTAIHHQCVDIKGFDVIMERWAANTRSLFTGEVPPPFDLGCLDPAPFCSTTPLSPDRFDDVQAKIKSFKFTPVLPNTKTPPFEQAHTIFHIQLNRLSQLKASAKCEAGKWVSTNDCISALFWRTMTRARLPDKDDDVHLHQTVNVRAYNDPPLPEAYPGNTLSVSWIDSTAARLLHGSTFGELAQDVRAAVVKWRSPSMIKDTKDYLASFPLKCVRPTFAFSAGLSTTVSSWGIVSAYQTHDFGFGPLSALRFATDTLNNLFIIYPRRPKAGDGNEGIEVQVMMEKNAIERLRQDPELLEWADVRTF</sequence>
<dbReference type="GO" id="GO:0044550">
    <property type="term" value="P:secondary metabolite biosynthetic process"/>
    <property type="evidence" value="ECO:0007669"/>
    <property type="project" value="TreeGrafter"/>
</dbReference>
<keyword evidence="3" id="KW-1185">Reference proteome</keyword>
<dbReference type="AlphaFoldDB" id="A0A5N5D9B4"/>
<proteinExistence type="predicted"/>
<dbReference type="EMBL" id="VCHE01000045">
    <property type="protein sequence ID" value="KAB2574299.1"/>
    <property type="molecule type" value="Genomic_DNA"/>
</dbReference>